<evidence type="ECO:0000256" key="4">
    <source>
        <dbReference type="ARBA" id="ARBA00023224"/>
    </source>
</evidence>
<dbReference type="InterPro" id="IPR027417">
    <property type="entry name" value="P-loop_NTPase"/>
</dbReference>
<feature type="binding site" evidence="5">
    <location>
        <begin position="268"/>
        <end position="269"/>
    </location>
    <ligand>
        <name>GTP</name>
        <dbReference type="ChEBI" id="CHEBI:37565"/>
    </ligand>
</feature>
<dbReference type="InterPro" id="IPR001019">
    <property type="entry name" value="Gprotein_alpha_su"/>
</dbReference>
<feature type="binding site" evidence="5">
    <location>
        <begin position="400"/>
        <end position="403"/>
    </location>
    <ligand>
        <name>GTP</name>
        <dbReference type="ChEBI" id="CHEBI:37565"/>
    </ligand>
</feature>
<keyword evidence="1 6" id="KW-0479">Metal-binding</keyword>
<dbReference type="GO" id="GO:0001664">
    <property type="term" value="F:G protein-coupled receptor binding"/>
    <property type="evidence" value="ECO:0007669"/>
    <property type="project" value="TreeGrafter"/>
</dbReference>
<reference evidence="8" key="1">
    <citation type="submission" date="2020-11" db="EMBL/GenBank/DDBJ databases">
        <authorList>
            <consortium name="DOE Joint Genome Institute"/>
            <person name="Ahrendt S."/>
            <person name="Riley R."/>
            <person name="Andreopoulos W."/>
            <person name="Labutti K."/>
            <person name="Pangilinan J."/>
            <person name="Ruiz-Duenas F.J."/>
            <person name="Barrasa J.M."/>
            <person name="Sanchez-Garcia M."/>
            <person name="Camarero S."/>
            <person name="Miyauchi S."/>
            <person name="Serrano A."/>
            <person name="Linde D."/>
            <person name="Babiker R."/>
            <person name="Drula E."/>
            <person name="Ayuso-Fernandez I."/>
            <person name="Pacheco R."/>
            <person name="Padilla G."/>
            <person name="Ferreira P."/>
            <person name="Barriuso J."/>
            <person name="Kellner H."/>
            <person name="Castanera R."/>
            <person name="Alfaro M."/>
            <person name="Ramirez L."/>
            <person name="Pisabarro A.G."/>
            <person name="Kuo A."/>
            <person name="Tritt A."/>
            <person name="Lipzen A."/>
            <person name="He G."/>
            <person name="Yan M."/>
            <person name="Ng V."/>
            <person name="Cullen D."/>
            <person name="Martin F."/>
            <person name="Rosso M.-N."/>
            <person name="Henrissat B."/>
            <person name="Hibbett D."/>
            <person name="Martinez A.T."/>
            <person name="Grigoriev I.V."/>
        </authorList>
    </citation>
    <scope>NUCLEOTIDE SEQUENCE</scope>
    <source>
        <strain evidence="8">CBS 247.69</strain>
    </source>
</reference>
<keyword evidence="3 5" id="KW-0342">GTP-binding</keyword>
<evidence type="ECO:0000256" key="1">
    <source>
        <dbReference type="ARBA" id="ARBA00022723"/>
    </source>
</evidence>
<dbReference type="FunFam" id="3.40.50.300:FF:000692">
    <property type="entry name" value="Guanine nucleotide-binding protein subunit alpha"/>
    <property type="match status" value="1"/>
</dbReference>
<dbReference type="PRINTS" id="PR00318">
    <property type="entry name" value="GPROTEINA"/>
</dbReference>
<dbReference type="Gene3D" id="3.40.50.300">
    <property type="entry name" value="P-loop containing nucleotide triphosphate hydrolases"/>
    <property type="match status" value="2"/>
</dbReference>
<dbReference type="CDD" id="cd00066">
    <property type="entry name" value="G-alpha"/>
    <property type="match status" value="1"/>
</dbReference>
<feature type="binding site" evidence="6">
    <location>
        <position position="299"/>
    </location>
    <ligand>
        <name>Mg(2+)</name>
        <dbReference type="ChEBI" id="CHEBI:18420"/>
    </ligand>
</feature>
<comment type="caution">
    <text evidence="8">The sequence shown here is derived from an EMBL/GenBank/DDBJ whole genome shotgun (WGS) entry which is preliminary data.</text>
</comment>
<dbReference type="GO" id="GO:0003924">
    <property type="term" value="F:GTPase activity"/>
    <property type="evidence" value="ECO:0007669"/>
    <property type="project" value="InterPro"/>
</dbReference>
<dbReference type="AlphaFoldDB" id="A0A9P6CCT5"/>
<evidence type="ECO:0000256" key="3">
    <source>
        <dbReference type="ARBA" id="ARBA00023134"/>
    </source>
</evidence>
<dbReference type="Gene3D" id="1.10.400.10">
    <property type="entry name" value="GI Alpha 1, domain 2-like"/>
    <property type="match status" value="1"/>
</dbReference>
<feature type="compositionally biased region" description="Polar residues" evidence="7">
    <location>
        <begin position="130"/>
        <end position="140"/>
    </location>
</feature>
<evidence type="ECO:0000256" key="6">
    <source>
        <dbReference type="PIRSR" id="PIRSR601019-2"/>
    </source>
</evidence>
<name>A0A9P6CCT5_9AGAR</name>
<sequence length="489" mass="55142">MGAMELDPFAALIAPPKGETSEEKAVRERKEQEAQRISDQIDQEIKAERALLKKRQGVVKVLLLGQSESGKSTTLKNFRMTYARTAWKQERASWRAVIQLNIIRSVMTIIETLEAEADPSTDDDYDEDGSNSMSHESQPTIPLTEKHQLLTLRLGPLRRVETDLKRRLGAGADEESAVGGTEVLDGPEPPIIRPKEFYVRGWRSAFVAPGALVKAMRNGGGWNGHGGEKEIVDEATEVIACCRDDMKALWADQVVQAVLRRRRMRLEDSAGFFLNDLDRVATRNYEPSDDDIVRARLRTLGVQEYRIQFDATSGPKFLGVGSAEGGNEWILYDVGGARTLRNAWLPFFDSVNAIIFPISCFDEQLLEDPDVNRLEDSFLLWKAVCSSKILKQTTMILFLNKCDILRRKLRSGILLRDYVPNYGDRPNDAADVLKFMKEKFKDILKRSSPQPRVSYFYGTSVTDTKATANTLKTVRDSILRDHLKNADLV</sequence>
<dbReference type="GO" id="GO:0005834">
    <property type="term" value="C:heterotrimeric G-protein complex"/>
    <property type="evidence" value="ECO:0007669"/>
    <property type="project" value="TreeGrafter"/>
</dbReference>
<accession>A0A9P6CCT5</accession>
<dbReference type="SUPFAM" id="SSF52540">
    <property type="entry name" value="P-loop containing nucleoside triphosphate hydrolases"/>
    <property type="match status" value="1"/>
</dbReference>
<dbReference type="PROSITE" id="PS51882">
    <property type="entry name" value="G_ALPHA"/>
    <property type="match status" value="1"/>
</dbReference>
<keyword evidence="2 5" id="KW-0547">Nucleotide-binding</keyword>
<dbReference type="SMART" id="SM00275">
    <property type="entry name" value="G_alpha"/>
    <property type="match status" value="1"/>
</dbReference>
<proteinExistence type="predicted"/>
<dbReference type="OrthoDB" id="5817230at2759"/>
<dbReference type="Proteomes" id="UP000807353">
    <property type="component" value="Unassembled WGS sequence"/>
</dbReference>
<dbReference type="PANTHER" id="PTHR10218">
    <property type="entry name" value="GTP-BINDING PROTEIN ALPHA SUBUNIT"/>
    <property type="match status" value="1"/>
</dbReference>
<dbReference type="GO" id="GO:0031683">
    <property type="term" value="F:G-protein beta/gamma-subunit complex binding"/>
    <property type="evidence" value="ECO:0007669"/>
    <property type="project" value="InterPro"/>
</dbReference>
<dbReference type="SUPFAM" id="SSF47895">
    <property type="entry name" value="Transducin (alpha subunit), insertion domain"/>
    <property type="match status" value="1"/>
</dbReference>
<keyword evidence="6" id="KW-0460">Magnesium</keyword>
<keyword evidence="4" id="KW-0807">Transducer</keyword>
<keyword evidence="9" id="KW-1185">Reference proteome</keyword>
<feature type="compositionally biased region" description="Acidic residues" evidence="7">
    <location>
        <begin position="115"/>
        <end position="129"/>
    </location>
</feature>
<organism evidence="8 9">
    <name type="scientific">Collybia nuda</name>
    <dbReference type="NCBI Taxonomy" id="64659"/>
    <lineage>
        <taxon>Eukaryota</taxon>
        <taxon>Fungi</taxon>
        <taxon>Dikarya</taxon>
        <taxon>Basidiomycota</taxon>
        <taxon>Agaricomycotina</taxon>
        <taxon>Agaricomycetes</taxon>
        <taxon>Agaricomycetidae</taxon>
        <taxon>Agaricales</taxon>
        <taxon>Tricholomatineae</taxon>
        <taxon>Clitocybaceae</taxon>
        <taxon>Collybia</taxon>
    </lineage>
</organism>
<evidence type="ECO:0000313" key="8">
    <source>
        <dbReference type="EMBL" id="KAF9461031.1"/>
    </source>
</evidence>
<protein>
    <submittedName>
        <fullName evidence="8">G-protein alpha subunit</fullName>
    </submittedName>
</protein>
<dbReference type="EMBL" id="MU150290">
    <property type="protein sequence ID" value="KAF9461031.1"/>
    <property type="molecule type" value="Genomic_DNA"/>
</dbReference>
<dbReference type="PANTHER" id="PTHR10218:SF360">
    <property type="entry name" value="GUANINE NUCLEOTIDE-BINDING PROTEIN SUBUNIT ALPHA HOMOLOG"/>
    <property type="match status" value="1"/>
</dbReference>
<dbReference type="GO" id="GO:0007188">
    <property type="term" value="P:adenylate cyclase-modulating G protein-coupled receptor signaling pathway"/>
    <property type="evidence" value="ECO:0007669"/>
    <property type="project" value="TreeGrafter"/>
</dbReference>
<evidence type="ECO:0000256" key="2">
    <source>
        <dbReference type="ARBA" id="ARBA00022741"/>
    </source>
</evidence>
<evidence type="ECO:0000256" key="5">
    <source>
        <dbReference type="PIRSR" id="PIRSR601019-1"/>
    </source>
</evidence>
<dbReference type="Pfam" id="PF00503">
    <property type="entry name" value="G-alpha"/>
    <property type="match status" value="1"/>
</dbReference>
<dbReference type="GO" id="GO:0005737">
    <property type="term" value="C:cytoplasm"/>
    <property type="evidence" value="ECO:0007669"/>
    <property type="project" value="TreeGrafter"/>
</dbReference>
<gene>
    <name evidence="8" type="ORF">BDZ94DRAFT_1290904</name>
</gene>
<dbReference type="InterPro" id="IPR011025">
    <property type="entry name" value="GproteinA_insert"/>
</dbReference>
<dbReference type="GO" id="GO:0005525">
    <property type="term" value="F:GTP binding"/>
    <property type="evidence" value="ECO:0007669"/>
    <property type="project" value="UniProtKB-KW"/>
</dbReference>
<feature type="region of interest" description="Disordered" evidence="7">
    <location>
        <begin position="115"/>
        <end position="140"/>
    </location>
</feature>
<dbReference type="GO" id="GO:0046872">
    <property type="term" value="F:metal ion binding"/>
    <property type="evidence" value="ECO:0007669"/>
    <property type="project" value="UniProtKB-KW"/>
</dbReference>
<evidence type="ECO:0000313" key="9">
    <source>
        <dbReference type="Proteomes" id="UP000807353"/>
    </source>
</evidence>
<evidence type="ECO:0000256" key="7">
    <source>
        <dbReference type="SAM" id="MobiDB-lite"/>
    </source>
</evidence>